<dbReference type="Proteomes" id="UP000319801">
    <property type="component" value="Unassembled WGS sequence"/>
</dbReference>
<evidence type="ECO:0000313" key="8">
    <source>
        <dbReference type="Proteomes" id="UP000319801"/>
    </source>
</evidence>
<evidence type="ECO:0000256" key="4">
    <source>
        <dbReference type="ARBA" id="ARBA00023136"/>
    </source>
</evidence>
<evidence type="ECO:0000256" key="2">
    <source>
        <dbReference type="ARBA" id="ARBA00010187"/>
    </source>
</evidence>
<keyword evidence="3" id="KW-1003">Cell membrane</keyword>
<evidence type="ECO:0000256" key="5">
    <source>
        <dbReference type="SAM" id="MobiDB-lite"/>
    </source>
</evidence>
<gene>
    <name evidence="7" type="ORF">Baya_2746</name>
</gene>
<proteinExistence type="inferred from homology"/>
<dbReference type="InterPro" id="IPR001849">
    <property type="entry name" value="PH_domain"/>
</dbReference>
<organism evidence="7 8">
    <name type="scientific">Bagarius yarrelli</name>
    <name type="common">Goonch</name>
    <name type="synonym">Bagrus yarrelli</name>
    <dbReference type="NCBI Taxonomy" id="175774"/>
    <lineage>
        <taxon>Eukaryota</taxon>
        <taxon>Metazoa</taxon>
        <taxon>Chordata</taxon>
        <taxon>Craniata</taxon>
        <taxon>Vertebrata</taxon>
        <taxon>Euteleostomi</taxon>
        <taxon>Actinopterygii</taxon>
        <taxon>Neopterygii</taxon>
        <taxon>Teleostei</taxon>
        <taxon>Ostariophysi</taxon>
        <taxon>Siluriformes</taxon>
        <taxon>Sisoridae</taxon>
        <taxon>Sisorinae</taxon>
        <taxon>Bagarius</taxon>
    </lineage>
</organism>
<dbReference type="GO" id="GO:0009966">
    <property type="term" value="P:regulation of signal transduction"/>
    <property type="evidence" value="ECO:0007669"/>
    <property type="project" value="TreeGrafter"/>
</dbReference>
<feature type="domain" description="PH" evidence="6">
    <location>
        <begin position="375"/>
        <end position="478"/>
    </location>
</feature>
<sequence length="492" mass="56658">MKHSVHHTVLLEIHRLTERYTAIVTGDTKDLYRSSNNFSTIARLLGLGLQPDTGTSCRENGEVADQKDQVKIQDFEEELEEKVVQLDTKSDSPGPQTCHSPSQETHDQCQDTVFNRWYPSPLPAISVPFDRSKNLALHTVQSSSTNPDLIQDREAGLNTEDYLIEATLCTEPGPARSSAQDNHYDSSSHKGEVEIDIVDTRERDQLWKHFRENLKKIRTFCADMVPQIPIPEHCIIEDTQQGCVAQLSFSCPMKGHYCLYGKSCFSLCSGQPHLWIRIMLLALQSKMGEPLSSDDVGVKQLRRLWEKMQLKGSHSFELAMTQTAVPHQKDLDSLQIHLEEVRFFDLFSYSMEDEAWLCFMCKNPEKAAVVNKDGQPFIEGLLKEKQVRWRFIKRWKTRYFTLAGNQLLFRKEKSIDEPDDHTIELSKVQSVKVVAKKRRGRDQPRAFKIFTDNKRYVLKAEDQKHAEEWLQCINVAVAQAKERENREATTYL</sequence>
<evidence type="ECO:0000256" key="1">
    <source>
        <dbReference type="ARBA" id="ARBA00004413"/>
    </source>
</evidence>
<dbReference type="SUPFAM" id="SSF50729">
    <property type="entry name" value="PH domain-like"/>
    <property type="match status" value="1"/>
</dbReference>
<dbReference type="Gene3D" id="2.30.29.30">
    <property type="entry name" value="Pleckstrin-homology domain (PH domain)/Phosphotyrosine-binding domain (PTB)"/>
    <property type="match status" value="1"/>
</dbReference>
<dbReference type="EMBL" id="VCAZ01000011">
    <property type="protein sequence ID" value="TSK38330.1"/>
    <property type="molecule type" value="Genomic_DNA"/>
</dbReference>
<dbReference type="FunFam" id="2.30.29.30:FF:000138">
    <property type="entry name" value="Ventricular zone-expressed PH domain-containing protein-like 1"/>
    <property type="match status" value="1"/>
</dbReference>
<dbReference type="GO" id="GO:0010314">
    <property type="term" value="F:phosphatidylinositol-5-phosphate binding"/>
    <property type="evidence" value="ECO:0007669"/>
    <property type="project" value="TreeGrafter"/>
</dbReference>
<evidence type="ECO:0000259" key="6">
    <source>
        <dbReference type="PROSITE" id="PS50003"/>
    </source>
</evidence>
<evidence type="ECO:0000313" key="7">
    <source>
        <dbReference type="EMBL" id="TSK38330.1"/>
    </source>
</evidence>
<feature type="compositionally biased region" description="Polar residues" evidence="5">
    <location>
        <begin position="91"/>
        <end position="103"/>
    </location>
</feature>
<keyword evidence="8" id="KW-1185">Reference proteome</keyword>
<accession>A0A556TQG6</accession>
<dbReference type="Pfam" id="PF00169">
    <property type="entry name" value="PH"/>
    <property type="match status" value="1"/>
</dbReference>
<comment type="caution">
    <text evidence="7">The sequence shown here is derived from an EMBL/GenBank/DDBJ whole genome shotgun (WGS) entry which is preliminary data.</text>
</comment>
<comment type="similarity">
    <text evidence="2">Belongs to the MELT/VEPH family.</text>
</comment>
<dbReference type="PANTHER" id="PTHR21630">
    <property type="entry name" value="VEPH-A/MELTED"/>
    <property type="match status" value="1"/>
</dbReference>
<keyword evidence="4" id="KW-0472">Membrane</keyword>
<dbReference type="PANTHER" id="PTHR21630:SF10">
    <property type="entry name" value="VENTRICULAR ZONE-EXPRESSED PH DOMAIN-CONTAINING PROTEIN HOMOLOG 1"/>
    <property type="match status" value="1"/>
</dbReference>
<feature type="region of interest" description="Disordered" evidence="5">
    <location>
        <begin position="87"/>
        <end position="106"/>
    </location>
</feature>
<dbReference type="InterPro" id="IPR011993">
    <property type="entry name" value="PH-like_dom_sf"/>
</dbReference>
<dbReference type="PROSITE" id="PS50003">
    <property type="entry name" value="PH_DOMAIN"/>
    <property type="match status" value="1"/>
</dbReference>
<dbReference type="AlphaFoldDB" id="A0A556TQG6"/>
<evidence type="ECO:0000256" key="3">
    <source>
        <dbReference type="ARBA" id="ARBA00022475"/>
    </source>
</evidence>
<name>A0A556TQG6_BAGYA</name>
<dbReference type="OrthoDB" id="5869902at2759"/>
<dbReference type="SMART" id="SM00233">
    <property type="entry name" value="PH"/>
    <property type="match status" value="1"/>
</dbReference>
<protein>
    <submittedName>
        <fullName evidence="7">Ventricular zone-expressed PH domain-containing protein</fullName>
    </submittedName>
</protein>
<dbReference type="GO" id="GO:0005886">
    <property type="term" value="C:plasma membrane"/>
    <property type="evidence" value="ECO:0007669"/>
    <property type="project" value="UniProtKB-SubCell"/>
</dbReference>
<reference evidence="7 8" key="1">
    <citation type="journal article" date="2019" name="Genome Biol. Evol.">
        <title>Whole-Genome Sequencing of the Giant Devil Catfish, Bagarius yarrelli.</title>
        <authorList>
            <person name="Jiang W."/>
            <person name="Lv Y."/>
            <person name="Cheng L."/>
            <person name="Yang K."/>
            <person name="Chao B."/>
            <person name="Wang X."/>
            <person name="Li Y."/>
            <person name="Pan X."/>
            <person name="You X."/>
            <person name="Zhang Y."/>
            <person name="Yang J."/>
            <person name="Li J."/>
            <person name="Zhang X."/>
            <person name="Liu S."/>
            <person name="Sun C."/>
            <person name="Yang J."/>
            <person name="Shi Q."/>
        </authorList>
    </citation>
    <scope>NUCLEOTIDE SEQUENCE [LARGE SCALE GENOMIC DNA]</scope>
    <source>
        <strain evidence="7">JWS20170419001</strain>
        <tissue evidence="7">Muscle</tissue>
    </source>
</reference>
<comment type="subcellular location">
    <subcellularLocation>
        <location evidence="1">Cell membrane</location>
        <topology evidence="1">Peripheral membrane protein</topology>
        <orientation evidence="1">Cytoplasmic side</orientation>
    </subcellularLocation>
</comment>
<dbReference type="InterPro" id="IPR039888">
    <property type="entry name" value="Melted-like"/>
</dbReference>